<dbReference type="Pfam" id="PF03999">
    <property type="entry name" value="MAP65_ASE1"/>
    <property type="match status" value="1"/>
</dbReference>
<comment type="similarity">
    <text evidence="1">Belongs to the MAP65/ASE1 family.</text>
</comment>
<sequence>MASQSRSSSPPSAHLDLIRGAAEAYAINSKSSLVRLKDVWADIELPQARQVAVLEDVISRAHAVWEDAVAAAEAGRARLRGEVEGALREVAGIREELGDGGCEGEAADDAGKAAPAHKTLAAWRAEVEERREAWRARRLQRIAEFDELQAQLRQARDQIGQPHPAPPERPDISAAALEFLRVELARLGADKERREARVGELVATLRALCAEVGEDAEAALADVHPTLTCAWDAGLREVLRDVYRLAAGGGGAAPPGSGLAVDLCDATLSGLASKAAALETLKAQRGAHAGELMAILHSLWEACEVAPSAPERAALAKLMGGPLRLHARSLERCMGEVRRCEDAKVARMLDIVNAKARELMSLCSEAHIAPPPALGHCIAAFNAPEGRNPGAAADLLSKLVRMLSEVQVLAAKRGALIACIRELEEARVEDAWLSSFEADEERYKGRDANRKLQRALRAQKLRERLPALAAAVRSGLDAWREAEGSTFDYDGSDYAVQLREVESQLEAAATEKACKSQARRQSGVGAGAALPTPPPGAVRTPLPKSLSGRQLDARHSIAVVPAGPTGREQAAAMRSSGHVGLRRAPSRPSHADDGDLAATPGARLPPRTPQANGAARVAAAAAAAMGAPAPAAPTSDRLAHILAGRPATQQGVATLQDSGPSPPPAPAGPDTGSLARARSVQQQDQQTPPACNGSTSSGGGGDDDLAAMFDKLVAQTSGGGGGGAFKASPSVTPPPAKSGGSARGPPRGSATPPSAGRIGASRIPQPQF</sequence>
<dbReference type="Gene3D" id="1.20.58.1520">
    <property type="match status" value="1"/>
</dbReference>
<keyword evidence="4" id="KW-1185">Reference proteome</keyword>
<dbReference type="GO" id="GO:0000226">
    <property type="term" value="P:microtubule cytoskeleton organization"/>
    <property type="evidence" value="ECO:0007669"/>
    <property type="project" value="InterPro"/>
</dbReference>
<dbReference type="STRING" id="307507.A0A2V0P8F9"/>
<evidence type="ECO:0000313" key="4">
    <source>
        <dbReference type="Proteomes" id="UP000247498"/>
    </source>
</evidence>
<feature type="region of interest" description="Disordered" evidence="2">
    <location>
        <begin position="562"/>
        <end position="613"/>
    </location>
</feature>
<dbReference type="InterPro" id="IPR007145">
    <property type="entry name" value="MAP65_Ase1_PRC1"/>
</dbReference>
<dbReference type="InParanoid" id="A0A2V0P8F9"/>
<dbReference type="AlphaFoldDB" id="A0A2V0P8F9"/>
<dbReference type="OrthoDB" id="642895at2759"/>
<feature type="compositionally biased region" description="Polar residues" evidence="2">
    <location>
        <begin position="679"/>
        <end position="689"/>
    </location>
</feature>
<gene>
    <name evidence="3" type="ORF">Rsub_07137</name>
</gene>
<name>A0A2V0P8F9_9CHLO</name>
<evidence type="ECO:0000313" key="3">
    <source>
        <dbReference type="EMBL" id="GBF94150.1"/>
    </source>
</evidence>
<protein>
    <submittedName>
        <fullName evidence="3">Uncharacterized protein</fullName>
    </submittedName>
</protein>
<dbReference type="EMBL" id="BDRX01000048">
    <property type="protein sequence ID" value="GBF94150.1"/>
    <property type="molecule type" value="Genomic_DNA"/>
</dbReference>
<dbReference type="Proteomes" id="UP000247498">
    <property type="component" value="Unassembled WGS sequence"/>
</dbReference>
<dbReference type="GO" id="GO:0005819">
    <property type="term" value="C:spindle"/>
    <property type="evidence" value="ECO:0007669"/>
    <property type="project" value="TreeGrafter"/>
</dbReference>
<comment type="caution">
    <text evidence="3">The sequence shown here is derived from an EMBL/GenBank/DDBJ whole genome shotgun (WGS) entry which is preliminary data.</text>
</comment>
<feature type="region of interest" description="Disordered" evidence="2">
    <location>
        <begin position="652"/>
        <end position="768"/>
    </location>
</feature>
<feature type="region of interest" description="Disordered" evidence="2">
    <location>
        <begin position="512"/>
        <end position="539"/>
    </location>
</feature>
<dbReference type="PANTHER" id="PTHR19321:SF41">
    <property type="entry name" value="FASCETTO-RELATED"/>
    <property type="match status" value="1"/>
</dbReference>
<proteinExistence type="inferred from homology"/>
<dbReference type="GO" id="GO:0008017">
    <property type="term" value="F:microtubule binding"/>
    <property type="evidence" value="ECO:0007669"/>
    <property type="project" value="InterPro"/>
</dbReference>
<dbReference type="FunCoup" id="A0A2V0P8F9">
    <property type="interactions" value="1898"/>
</dbReference>
<reference evidence="3 4" key="1">
    <citation type="journal article" date="2018" name="Sci. Rep.">
        <title>Raphidocelis subcapitata (=Pseudokirchneriella subcapitata) provides an insight into genome evolution and environmental adaptations in the Sphaeropleales.</title>
        <authorList>
            <person name="Suzuki S."/>
            <person name="Yamaguchi H."/>
            <person name="Nakajima N."/>
            <person name="Kawachi M."/>
        </authorList>
    </citation>
    <scope>NUCLEOTIDE SEQUENCE [LARGE SCALE GENOMIC DNA]</scope>
    <source>
        <strain evidence="3 4">NIES-35</strain>
    </source>
</reference>
<dbReference type="PANTHER" id="PTHR19321">
    <property type="entry name" value="PROTEIN REGULATOR OF CYTOKINESIS 1 PRC1-RELATED"/>
    <property type="match status" value="1"/>
</dbReference>
<accession>A0A2V0P8F9</accession>
<feature type="compositionally biased region" description="Low complexity" evidence="2">
    <location>
        <begin position="738"/>
        <end position="750"/>
    </location>
</feature>
<evidence type="ECO:0000256" key="2">
    <source>
        <dbReference type="SAM" id="MobiDB-lite"/>
    </source>
</evidence>
<organism evidence="3 4">
    <name type="scientific">Raphidocelis subcapitata</name>
    <dbReference type="NCBI Taxonomy" id="307507"/>
    <lineage>
        <taxon>Eukaryota</taxon>
        <taxon>Viridiplantae</taxon>
        <taxon>Chlorophyta</taxon>
        <taxon>core chlorophytes</taxon>
        <taxon>Chlorophyceae</taxon>
        <taxon>CS clade</taxon>
        <taxon>Sphaeropleales</taxon>
        <taxon>Selenastraceae</taxon>
        <taxon>Raphidocelis</taxon>
    </lineage>
</organism>
<dbReference type="GO" id="GO:0005737">
    <property type="term" value="C:cytoplasm"/>
    <property type="evidence" value="ECO:0007669"/>
    <property type="project" value="TreeGrafter"/>
</dbReference>
<evidence type="ECO:0000256" key="1">
    <source>
        <dbReference type="ARBA" id="ARBA00006187"/>
    </source>
</evidence>